<dbReference type="AlphaFoldDB" id="A0A7W9YEL1"/>
<organism evidence="1 2">
    <name type="scientific">Nocardiopsis mwathae</name>
    <dbReference type="NCBI Taxonomy" id="1472723"/>
    <lineage>
        <taxon>Bacteria</taxon>
        <taxon>Bacillati</taxon>
        <taxon>Actinomycetota</taxon>
        <taxon>Actinomycetes</taxon>
        <taxon>Streptosporangiales</taxon>
        <taxon>Nocardiopsidaceae</taxon>
        <taxon>Nocardiopsis</taxon>
    </lineage>
</organism>
<reference evidence="1 2" key="1">
    <citation type="submission" date="2020-08" db="EMBL/GenBank/DDBJ databases">
        <title>Sequencing the genomes of 1000 actinobacteria strains.</title>
        <authorList>
            <person name="Klenk H.-P."/>
        </authorList>
    </citation>
    <scope>NUCLEOTIDE SEQUENCE [LARGE SCALE GENOMIC DNA]</scope>
    <source>
        <strain evidence="1 2">DSM 46659</strain>
    </source>
</reference>
<comment type="caution">
    <text evidence="1">The sequence shown here is derived from an EMBL/GenBank/DDBJ whole genome shotgun (WGS) entry which is preliminary data.</text>
</comment>
<accession>A0A7W9YEL1</accession>
<proteinExistence type="predicted"/>
<protein>
    <recommendedName>
        <fullName evidence="3">Regulatory protein</fullName>
    </recommendedName>
</protein>
<dbReference type="RefSeq" id="WP_184073563.1">
    <property type="nucleotide sequence ID" value="NZ_JACHDS010000001.1"/>
</dbReference>
<sequence length="109" mass="12028">MRFPIDLSAVRVRVATPPEDDRDFETQQVKQNKDGRPMVRVSLMVLDGTEADVIRVRAPGPLELAPDDLVQVAGLRAQFWSMEGRSGLSFSADSVTRVSETASRAKEAK</sequence>
<evidence type="ECO:0000313" key="1">
    <source>
        <dbReference type="EMBL" id="MBB6170724.1"/>
    </source>
</evidence>
<evidence type="ECO:0000313" key="2">
    <source>
        <dbReference type="Proteomes" id="UP000546642"/>
    </source>
</evidence>
<name>A0A7W9YEL1_9ACTN</name>
<dbReference type="Proteomes" id="UP000546642">
    <property type="component" value="Unassembled WGS sequence"/>
</dbReference>
<dbReference type="EMBL" id="JACHDS010000001">
    <property type="protein sequence ID" value="MBB6170724.1"/>
    <property type="molecule type" value="Genomic_DNA"/>
</dbReference>
<evidence type="ECO:0008006" key="3">
    <source>
        <dbReference type="Google" id="ProtNLM"/>
    </source>
</evidence>
<keyword evidence="2" id="KW-1185">Reference proteome</keyword>
<gene>
    <name evidence="1" type="ORF">HNR23_000784</name>
</gene>